<organism evidence="1 2">
    <name type="scientific">Micromonospora carbonacea</name>
    <dbReference type="NCBI Taxonomy" id="47853"/>
    <lineage>
        <taxon>Bacteria</taxon>
        <taxon>Bacillati</taxon>
        <taxon>Actinomycetota</taxon>
        <taxon>Actinomycetes</taxon>
        <taxon>Micromonosporales</taxon>
        <taxon>Micromonosporaceae</taxon>
        <taxon>Micromonospora</taxon>
    </lineage>
</organism>
<dbReference type="Proteomes" id="UP000183585">
    <property type="component" value="Unassembled WGS sequence"/>
</dbReference>
<gene>
    <name evidence="1" type="ORF">GA0070563_11133</name>
</gene>
<keyword evidence="2" id="KW-1185">Reference proteome</keyword>
<sequence>MEAAERRGISLKRLGGWEPVTVTEYEYDGDGRLVRNWSQPESEWDQREQAWVAALAAYRAELCPCGCGQRYADVTSDEETGPQFVASRVVCRARLALLEAQKAAETQDVVGGARLWHVQMQKG</sequence>
<proteinExistence type="predicted"/>
<name>A0A1C5A2T0_9ACTN</name>
<dbReference type="RefSeq" id="WP_074476569.1">
    <property type="nucleotide sequence ID" value="NZ_FMCT01000011.1"/>
</dbReference>
<reference evidence="2" key="1">
    <citation type="submission" date="2016-06" db="EMBL/GenBank/DDBJ databases">
        <authorList>
            <person name="Varghese N."/>
            <person name="Submissions Spin"/>
        </authorList>
    </citation>
    <scope>NUCLEOTIDE SEQUENCE [LARGE SCALE GENOMIC DNA]</scope>
    <source>
        <strain evidence="2">DSM 43168</strain>
    </source>
</reference>
<evidence type="ECO:0000313" key="1">
    <source>
        <dbReference type="EMBL" id="SCF39533.1"/>
    </source>
</evidence>
<dbReference type="AlphaFoldDB" id="A0A1C5A2T0"/>
<accession>A0A1C5A2T0</accession>
<dbReference type="EMBL" id="FMCT01000011">
    <property type="protein sequence ID" value="SCF39533.1"/>
    <property type="molecule type" value="Genomic_DNA"/>
</dbReference>
<protein>
    <submittedName>
        <fullName evidence="1">YD repeat-containing protein</fullName>
    </submittedName>
</protein>
<evidence type="ECO:0000313" key="2">
    <source>
        <dbReference type="Proteomes" id="UP000183585"/>
    </source>
</evidence>